<dbReference type="InterPro" id="IPR036844">
    <property type="entry name" value="Hint_dom_sf"/>
</dbReference>
<accession>A0A2T2WR37</accession>
<dbReference type="Gene3D" id="2.170.16.10">
    <property type="entry name" value="Hedgehog/Intein (Hint) domain"/>
    <property type="match status" value="1"/>
</dbReference>
<name>A0A2T2WR37_9FIRM</name>
<dbReference type="GO" id="GO:0016787">
    <property type="term" value="F:hydrolase activity"/>
    <property type="evidence" value="ECO:0007669"/>
    <property type="project" value="InterPro"/>
</dbReference>
<dbReference type="Proteomes" id="UP000242699">
    <property type="component" value="Unassembled WGS sequence"/>
</dbReference>
<gene>
    <name evidence="2" type="ORF">C7B43_18410</name>
</gene>
<dbReference type="CDD" id="cd00081">
    <property type="entry name" value="Hint"/>
    <property type="match status" value="1"/>
</dbReference>
<feature type="non-terminal residue" evidence="2">
    <location>
        <position position="1"/>
    </location>
</feature>
<dbReference type="PANTHER" id="PTHR47396">
    <property type="entry name" value="TYPE I RESTRICTION ENZYME ECOKI R PROTEIN"/>
    <property type="match status" value="1"/>
</dbReference>
<evidence type="ECO:0000313" key="3">
    <source>
        <dbReference type="Proteomes" id="UP000242699"/>
    </source>
</evidence>
<dbReference type="InterPro" id="IPR003587">
    <property type="entry name" value="Hint_dom_N"/>
</dbReference>
<dbReference type="SMART" id="SM00306">
    <property type="entry name" value="HintN"/>
    <property type="match status" value="1"/>
</dbReference>
<sequence>APVVVASVQSLNEKRLKRWTPDQFGTVIVDECFPAGTLVDGRRIETITVGETVIAFNATTQKLETTPVIGTHCRQATQLIRLTVGGETMHCTPNHPFWTPEGWIEAEYLTSEDAVWTPPGWREVDRVEPLTLSFPVDVFNLDVGGPHTYLIGQQHIAVHNCHHAPAPSYRKILDYLRPELLLGLTATPYRTDKTSLEGTFDRIVYSYGIQEGIQDGYLVDIRAFRIQGQADLDAVHTTAGDFNAGELSNALNTEPRNRLIVEAYQHHAADTKTIAFTAGVQHAYDLAEAFRSAHIAAEAVDGKTQPDERRAILARLKSGEIQILVNAMLYTEGFDEPTVQTIILARPTKSLSLFTQMVGRGTRPSPDTGKTHMILLDIADNTRRHKLITVKDLIGMRQNPENGASVVERLAREARVSAEGERWLGHLHLHSDAVIDLFATLVEDVAPSWDWRDVLEDLEEIHEDPDALARVLTTASRYLQSPMDQVTDLQRQRLIDFGWDSDVAGHLTKWEASYALDRHKQILADWSAHRAVTLAHMMGWDDHATQMAVTDALWKLTPSTPKQRALLKRLKVPEELIMTVTKGEASRLIDSELAAQHAPQASLRR</sequence>
<proteinExistence type="predicted"/>
<dbReference type="GO" id="GO:0000403">
    <property type="term" value="F:Y-form DNA binding"/>
    <property type="evidence" value="ECO:0007669"/>
    <property type="project" value="TreeGrafter"/>
</dbReference>
<evidence type="ECO:0000313" key="2">
    <source>
        <dbReference type="EMBL" id="PSR24683.1"/>
    </source>
</evidence>
<dbReference type="SUPFAM" id="SSF52540">
    <property type="entry name" value="P-loop containing nucleoside triphosphate hydrolases"/>
    <property type="match status" value="1"/>
</dbReference>
<dbReference type="AlphaFoldDB" id="A0A2T2WR37"/>
<dbReference type="GO" id="GO:0061749">
    <property type="term" value="F:forked DNA-dependent helicase activity"/>
    <property type="evidence" value="ECO:0007669"/>
    <property type="project" value="TreeGrafter"/>
</dbReference>
<protein>
    <submittedName>
        <fullName evidence="2">Restriction endonuclease subunit R</fullName>
    </submittedName>
</protein>
<feature type="domain" description="Helicase C-terminal" evidence="1">
    <location>
        <begin position="259"/>
        <end position="411"/>
    </location>
</feature>
<dbReference type="EMBL" id="PXYT01000070">
    <property type="protein sequence ID" value="PSR24683.1"/>
    <property type="molecule type" value="Genomic_DNA"/>
</dbReference>
<dbReference type="PROSITE" id="PS51194">
    <property type="entry name" value="HELICASE_CTER"/>
    <property type="match status" value="1"/>
</dbReference>
<organism evidence="2 3">
    <name type="scientific">Sulfobacillus benefaciens</name>
    <dbReference type="NCBI Taxonomy" id="453960"/>
    <lineage>
        <taxon>Bacteria</taxon>
        <taxon>Bacillati</taxon>
        <taxon>Bacillota</taxon>
        <taxon>Clostridia</taxon>
        <taxon>Eubacteriales</taxon>
        <taxon>Clostridiales Family XVII. Incertae Sedis</taxon>
        <taxon>Sulfobacillus</taxon>
    </lineage>
</organism>
<keyword evidence="2" id="KW-0540">Nuclease</keyword>
<dbReference type="InterPro" id="IPR027417">
    <property type="entry name" value="P-loop_NTPase"/>
</dbReference>
<keyword evidence="2" id="KW-0378">Hydrolase</keyword>
<dbReference type="InterPro" id="IPR001650">
    <property type="entry name" value="Helicase_C-like"/>
</dbReference>
<dbReference type="InterPro" id="IPR006141">
    <property type="entry name" value="Intein_N"/>
</dbReference>
<dbReference type="SUPFAM" id="SSF51294">
    <property type="entry name" value="Hedgehog/intein (Hint) domain"/>
    <property type="match status" value="1"/>
</dbReference>
<dbReference type="Pfam" id="PF07591">
    <property type="entry name" value="PT-HINT"/>
    <property type="match status" value="1"/>
</dbReference>
<dbReference type="GO" id="GO:0036121">
    <property type="term" value="F:double-stranded DNA helicase activity"/>
    <property type="evidence" value="ECO:0007669"/>
    <property type="project" value="TreeGrafter"/>
</dbReference>
<dbReference type="InterPro" id="IPR030934">
    <property type="entry name" value="Intein_C"/>
</dbReference>
<evidence type="ECO:0000259" key="1">
    <source>
        <dbReference type="PROSITE" id="PS51194"/>
    </source>
</evidence>
<keyword evidence="2" id="KW-0255">Endonuclease</keyword>
<dbReference type="Gene3D" id="3.40.50.300">
    <property type="entry name" value="P-loop containing nucleotide triphosphate hydrolases"/>
    <property type="match status" value="2"/>
</dbReference>
<dbReference type="GO" id="GO:0005524">
    <property type="term" value="F:ATP binding"/>
    <property type="evidence" value="ECO:0007669"/>
    <property type="project" value="InterPro"/>
</dbReference>
<dbReference type="GO" id="GO:0004519">
    <property type="term" value="F:endonuclease activity"/>
    <property type="evidence" value="ECO:0007669"/>
    <property type="project" value="UniProtKB-KW"/>
</dbReference>
<dbReference type="GO" id="GO:0016539">
    <property type="term" value="P:intein-mediated protein splicing"/>
    <property type="evidence" value="ECO:0007669"/>
    <property type="project" value="InterPro"/>
</dbReference>
<comment type="caution">
    <text evidence="2">The sequence shown here is derived from an EMBL/GenBank/DDBJ whole genome shotgun (WGS) entry which is preliminary data.</text>
</comment>
<dbReference type="InterPro" id="IPR050742">
    <property type="entry name" value="Helicase_Restrict-Modif_Enz"/>
</dbReference>
<dbReference type="SMART" id="SM00490">
    <property type="entry name" value="HELICc"/>
    <property type="match status" value="1"/>
</dbReference>
<dbReference type="PROSITE" id="PS50818">
    <property type="entry name" value="INTEIN_C_TER"/>
    <property type="match status" value="1"/>
</dbReference>
<dbReference type="Pfam" id="PF00271">
    <property type="entry name" value="Helicase_C"/>
    <property type="match status" value="1"/>
</dbReference>
<dbReference type="PANTHER" id="PTHR47396:SF1">
    <property type="entry name" value="ATP-DEPENDENT HELICASE IRC3-RELATED"/>
    <property type="match status" value="1"/>
</dbReference>
<dbReference type="PROSITE" id="PS50817">
    <property type="entry name" value="INTEIN_N_TER"/>
    <property type="match status" value="1"/>
</dbReference>
<reference evidence="2 3" key="1">
    <citation type="journal article" date="2014" name="BMC Genomics">
        <title>Comparison of environmental and isolate Sulfobacillus genomes reveals diverse carbon, sulfur, nitrogen, and hydrogen metabolisms.</title>
        <authorList>
            <person name="Justice N.B."/>
            <person name="Norman A."/>
            <person name="Brown C.T."/>
            <person name="Singh A."/>
            <person name="Thomas B.C."/>
            <person name="Banfield J.F."/>
        </authorList>
    </citation>
    <scope>NUCLEOTIDE SEQUENCE [LARGE SCALE GENOMIC DNA]</scope>
    <source>
        <strain evidence="2">AMDSBA1</strain>
    </source>
</reference>